<dbReference type="PANTHER" id="PTHR46148">
    <property type="entry name" value="CHROMO DOMAIN-CONTAINING PROTEIN"/>
    <property type="match status" value="1"/>
</dbReference>
<evidence type="ECO:0000313" key="3">
    <source>
        <dbReference type="Proteomes" id="UP000325315"/>
    </source>
</evidence>
<name>A0A5B6WG84_9ROSI</name>
<reference evidence="2" key="1">
    <citation type="submission" date="2019-08" db="EMBL/GenBank/DDBJ databases">
        <authorList>
            <person name="Liu F."/>
        </authorList>
    </citation>
    <scope>NUCLEOTIDE SEQUENCE [LARGE SCALE GENOMIC DNA]</scope>
    <source>
        <strain evidence="2">PA1801</strain>
        <tissue evidence="2">Leaf</tissue>
    </source>
</reference>
<dbReference type="AlphaFoldDB" id="A0A5B6WG84"/>
<dbReference type="Proteomes" id="UP000325315">
    <property type="component" value="Unassembled WGS sequence"/>
</dbReference>
<dbReference type="EMBL" id="SMMG02000003">
    <property type="protein sequence ID" value="KAA3480779.1"/>
    <property type="molecule type" value="Genomic_DNA"/>
</dbReference>
<feature type="domain" description="Tf2-1-like SH3-like" evidence="1">
    <location>
        <begin position="57"/>
        <end position="104"/>
    </location>
</feature>
<accession>A0A5B6WG84</accession>
<sequence>MAQYEALYGRKCRTPLYWTGLSEKKIHGVVLIKEIEEKKSYTNLKRREIEFQVGSRVFLKVIRFSYKGKLSPFFIGLYEVIERIGPAAYRRALPLELEKMHNVFTFLCYVDIDLIRHM</sequence>
<evidence type="ECO:0000313" key="2">
    <source>
        <dbReference type="EMBL" id="KAA3480779.1"/>
    </source>
</evidence>
<dbReference type="InterPro" id="IPR056924">
    <property type="entry name" value="SH3_Tf2-1"/>
</dbReference>
<dbReference type="PANTHER" id="PTHR46148:SF44">
    <property type="entry name" value="GAG-POL POLYPROTEIN"/>
    <property type="match status" value="1"/>
</dbReference>
<proteinExistence type="predicted"/>
<keyword evidence="3" id="KW-1185">Reference proteome</keyword>
<evidence type="ECO:0000259" key="1">
    <source>
        <dbReference type="Pfam" id="PF24626"/>
    </source>
</evidence>
<comment type="caution">
    <text evidence="2">The sequence shown here is derived from an EMBL/GenBank/DDBJ whole genome shotgun (WGS) entry which is preliminary data.</text>
</comment>
<dbReference type="Pfam" id="PF24626">
    <property type="entry name" value="SH3_Tf2-1"/>
    <property type="match status" value="1"/>
</dbReference>
<organism evidence="2 3">
    <name type="scientific">Gossypium australe</name>
    <dbReference type="NCBI Taxonomy" id="47621"/>
    <lineage>
        <taxon>Eukaryota</taxon>
        <taxon>Viridiplantae</taxon>
        <taxon>Streptophyta</taxon>
        <taxon>Embryophyta</taxon>
        <taxon>Tracheophyta</taxon>
        <taxon>Spermatophyta</taxon>
        <taxon>Magnoliopsida</taxon>
        <taxon>eudicotyledons</taxon>
        <taxon>Gunneridae</taxon>
        <taxon>Pentapetalae</taxon>
        <taxon>rosids</taxon>
        <taxon>malvids</taxon>
        <taxon>Malvales</taxon>
        <taxon>Malvaceae</taxon>
        <taxon>Malvoideae</taxon>
        <taxon>Gossypium</taxon>
    </lineage>
</organism>
<protein>
    <submittedName>
        <fullName evidence="2">Retrotransposon protein</fullName>
    </submittedName>
</protein>
<gene>
    <name evidence="2" type="ORF">EPI10_021192</name>
</gene>
<dbReference type="OrthoDB" id="997247at2759"/>